<keyword evidence="3" id="KW-1185">Reference proteome</keyword>
<name>A0A2P2D3B1_9LEPT</name>
<feature type="compositionally biased region" description="Polar residues" evidence="1">
    <location>
        <begin position="54"/>
        <end position="64"/>
    </location>
</feature>
<feature type="compositionally biased region" description="Basic residues" evidence="1">
    <location>
        <begin position="16"/>
        <end position="33"/>
    </location>
</feature>
<accession>A0A2P2D3B1</accession>
<gene>
    <name evidence="2" type="ORF">LPTSP1_21360</name>
</gene>
<feature type="region of interest" description="Disordered" evidence="1">
    <location>
        <begin position="1"/>
        <end position="70"/>
    </location>
</feature>
<evidence type="ECO:0000313" key="2">
    <source>
        <dbReference type="EMBL" id="GBF39139.1"/>
    </source>
</evidence>
<comment type="caution">
    <text evidence="2">The sequence shown here is derived from an EMBL/GenBank/DDBJ whole genome shotgun (WGS) entry which is preliminary data.</text>
</comment>
<proteinExistence type="predicted"/>
<dbReference type="AlphaFoldDB" id="A0A2P2D3B1"/>
<dbReference type="EMBL" id="BFAY01000011">
    <property type="protein sequence ID" value="GBF39139.1"/>
    <property type="molecule type" value="Genomic_DNA"/>
</dbReference>
<reference evidence="2 3" key="1">
    <citation type="submission" date="2018-02" db="EMBL/GenBank/DDBJ databases">
        <title>Novel Leptospira species isolated from soil and water in Japan.</title>
        <authorList>
            <person name="Nakao R."/>
            <person name="Masuzawa T."/>
        </authorList>
    </citation>
    <scope>NUCLEOTIDE SEQUENCE [LARGE SCALE GENOMIC DNA]</scope>
    <source>
        <strain evidence="2 3">E8</strain>
    </source>
</reference>
<dbReference type="Proteomes" id="UP000245076">
    <property type="component" value="Unassembled WGS sequence"/>
</dbReference>
<organism evidence="2 3">
    <name type="scientific">Leptospira johnsonii</name>
    <dbReference type="NCBI Taxonomy" id="1917820"/>
    <lineage>
        <taxon>Bacteria</taxon>
        <taxon>Pseudomonadati</taxon>
        <taxon>Spirochaetota</taxon>
        <taxon>Spirochaetia</taxon>
        <taxon>Leptospirales</taxon>
        <taxon>Leptospiraceae</taxon>
        <taxon>Leptospira</taxon>
    </lineage>
</organism>
<evidence type="ECO:0000313" key="3">
    <source>
        <dbReference type="Proteomes" id="UP000245076"/>
    </source>
</evidence>
<protein>
    <submittedName>
        <fullName evidence="2">Uncharacterized protein</fullName>
    </submittedName>
</protein>
<sequence length="70" mass="7804">MKKNDETHRNVGTKTGGRKKIANPRGAKLKKDRGKSEPVFLPGKFRSKMKEKVPNQTGPETISQPGIFAR</sequence>
<evidence type="ECO:0000256" key="1">
    <source>
        <dbReference type="SAM" id="MobiDB-lite"/>
    </source>
</evidence>